<dbReference type="GO" id="GO:0016787">
    <property type="term" value="F:hydrolase activity"/>
    <property type="evidence" value="ECO:0007669"/>
    <property type="project" value="UniProtKB-KW"/>
</dbReference>
<evidence type="ECO:0000256" key="7">
    <source>
        <dbReference type="ARBA" id="ARBA00022918"/>
    </source>
</evidence>
<keyword evidence="6" id="KW-0378">Hydrolase</keyword>
<dbReference type="AlphaFoldDB" id="A0A7K7ZZL3"/>
<keyword evidence="1" id="KW-0808">Transferase</keyword>
<evidence type="ECO:0000256" key="4">
    <source>
        <dbReference type="ARBA" id="ARBA00022723"/>
    </source>
</evidence>
<gene>
    <name evidence="10" type="primary">Ervk19_2</name>
    <name evidence="10" type="ORF">MELVER_R15171</name>
</gene>
<keyword evidence="3" id="KW-0540">Nuclease</keyword>
<dbReference type="Proteomes" id="UP000538725">
    <property type="component" value="Unassembled WGS sequence"/>
</dbReference>
<dbReference type="PROSITE" id="PS50876">
    <property type="entry name" value="ZF_INTEGRASE"/>
    <property type="match status" value="1"/>
</dbReference>
<dbReference type="InterPro" id="IPR003308">
    <property type="entry name" value="Integrase_Zn-bd_dom_N"/>
</dbReference>
<evidence type="ECO:0000313" key="11">
    <source>
        <dbReference type="Proteomes" id="UP000538725"/>
    </source>
</evidence>
<dbReference type="Gene3D" id="1.10.10.200">
    <property type="match status" value="1"/>
</dbReference>
<organism evidence="10 11">
    <name type="scientific">Melanocharis versteri</name>
    <name type="common">Fan-tailed berrypecker</name>
    <dbReference type="NCBI Taxonomy" id="254552"/>
    <lineage>
        <taxon>Eukaryota</taxon>
        <taxon>Metazoa</taxon>
        <taxon>Chordata</taxon>
        <taxon>Craniata</taxon>
        <taxon>Vertebrata</taxon>
        <taxon>Euteleostomi</taxon>
        <taxon>Archelosauria</taxon>
        <taxon>Archosauria</taxon>
        <taxon>Dinosauria</taxon>
        <taxon>Saurischia</taxon>
        <taxon>Theropoda</taxon>
        <taxon>Coelurosauria</taxon>
        <taxon>Aves</taxon>
        <taxon>Neognathae</taxon>
        <taxon>Neoaves</taxon>
        <taxon>Telluraves</taxon>
        <taxon>Australaves</taxon>
        <taxon>Passeriformes</taxon>
        <taxon>Passeroidea</taxon>
        <taxon>Melanocharitidae</taxon>
        <taxon>Melanocharis</taxon>
    </lineage>
</organism>
<evidence type="ECO:0000256" key="1">
    <source>
        <dbReference type="ARBA" id="ARBA00022679"/>
    </source>
</evidence>
<keyword evidence="8" id="KW-0862">Zinc</keyword>
<evidence type="ECO:0000256" key="5">
    <source>
        <dbReference type="ARBA" id="ARBA00022759"/>
    </source>
</evidence>
<protein>
    <submittedName>
        <fullName evidence="10">POK19 protein</fullName>
    </submittedName>
</protein>
<sequence>LSEGNTRADQLVAPAWPNVKPDAFAQEKASHQFFHQSAKMLAHQHGLPLTDVVGIVRSCPDCQQHGVGIGAGVNPRGLQALQLWQMDVTHVSVFGVKRY</sequence>
<evidence type="ECO:0000256" key="2">
    <source>
        <dbReference type="ARBA" id="ARBA00022695"/>
    </source>
</evidence>
<name>A0A7K7ZZL3_9PASE</name>
<dbReference type="GO" id="GO:0008270">
    <property type="term" value="F:zinc ion binding"/>
    <property type="evidence" value="ECO:0007669"/>
    <property type="project" value="UniProtKB-KW"/>
</dbReference>
<dbReference type="GO" id="GO:0004519">
    <property type="term" value="F:endonuclease activity"/>
    <property type="evidence" value="ECO:0007669"/>
    <property type="project" value="UniProtKB-KW"/>
</dbReference>
<reference evidence="10 11" key="1">
    <citation type="submission" date="2019-09" db="EMBL/GenBank/DDBJ databases">
        <title>Bird 10,000 Genomes (B10K) Project - Family phase.</title>
        <authorList>
            <person name="Zhang G."/>
        </authorList>
    </citation>
    <scope>NUCLEOTIDE SEQUENCE [LARGE SCALE GENOMIC DNA]</scope>
    <source>
        <strain evidence="10">B10K-DU-029-37</strain>
        <tissue evidence="10">Liver</tissue>
    </source>
</reference>
<dbReference type="InterPro" id="IPR017856">
    <property type="entry name" value="Integrase-like_N"/>
</dbReference>
<proteinExistence type="predicted"/>
<feature type="domain" description="Integrase-type" evidence="9">
    <location>
        <begin position="22"/>
        <end position="63"/>
    </location>
</feature>
<feature type="non-terminal residue" evidence="10">
    <location>
        <position position="1"/>
    </location>
</feature>
<keyword evidence="8" id="KW-0863">Zinc-finger</keyword>
<evidence type="ECO:0000313" key="10">
    <source>
        <dbReference type="EMBL" id="NXA95886.1"/>
    </source>
</evidence>
<evidence type="ECO:0000256" key="6">
    <source>
        <dbReference type="ARBA" id="ARBA00022801"/>
    </source>
</evidence>
<dbReference type="PANTHER" id="PTHR41694:SF3">
    <property type="entry name" value="RNA-DIRECTED DNA POLYMERASE-RELATED"/>
    <property type="match status" value="1"/>
</dbReference>
<dbReference type="SUPFAM" id="SSF46919">
    <property type="entry name" value="N-terminal Zn binding domain of HIV integrase"/>
    <property type="match status" value="1"/>
</dbReference>
<keyword evidence="5" id="KW-0255">Endonuclease</keyword>
<keyword evidence="7" id="KW-0695">RNA-directed DNA polymerase</keyword>
<keyword evidence="11" id="KW-1185">Reference proteome</keyword>
<keyword evidence="2" id="KW-0548">Nucleotidyltransferase</keyword>
<evidence type="ECO:0000256" key="3">
    <source>
        <dbReference type="ARBA" id="ARBA00022722"/>
    </source>
</evidence>
<dbReference type="PANTHER" id="PTHR41694">
    <property type="entry name" value="ENDOGENOUS RETROVIRUS GROUP K MEMBER POL PROTEIN"/>
    <property type="match status" value="1"/>
</dbReference>
<feature type="non-terminal residue" evidence="10">
    <location>
        <position position="99"/>
    </location>
</feature>
<evidence type="ECO:0000259" key="9">
    <source>
        <dbReference type="PROSITE" id="PS50876"/>
    </source>
</evidence>
<dbReference type="GO" id="GO:0003964">
    <property type="term" value="F:RNA-directed DNA polymerase activity"/>
    <property type="evidence" value="ECO:0007669"/>
    <property type="project" value="UniProtKB-KW"/>
</dbReference>
<accession>A0A7K7ZZL3</accession>
<dbReference type="Pfam" id="PF02022">
    <property type="entry name" value="Integrase_Zn"/>
    <property type="match status" value="1"/>
</dbReference>
<keyword evidence="4" id="KW-0479">Metal-binding</keyword>
<dbReference type="EMBL" id="VZTG01008438">
    <property type="protein sequence ID" value="NXA95886.1"/>
    <property type="molecule type" value="Genomic_DNA"/>
</dbReference>
<dbReference type="GO" id="GO:0035613">
    <property type="term" value="F:RNA stem-loop binding"/>
    <property type="evidence" value="ECO:0007669"/>
    <property type="project" value="TreeGrafter"/>
</dbReference>
<comment type="caution">
    <text evidence="10">The sequence shown here is derived from an EMBL/GenBank/DDBJ whole genome shotgun (WGS) entry which is preliminary data.</text>
</comment>
<evidence type="ECO:0000256" key="8">
    <source>
        <dbReference type="PROSITE-ProRule" id="PRU00450"/>
    </source>
</evidence>